<feature type="transmembrane region" description="Helical" evidence="1">
    <location>
        <begin position="60"/>
        <end position="83"/>
    </location>
</feature>
<dbReference type="AlphaFoldDB" id="A0A7D4BRR7"/>
<keyword evidence="2" id="KW-0808">Transferase</keyword>
<feature type="transmembrane region" description="Helical" evidence="1">
    <location>
        <begin position="103"/>
        <end position="125"/>
    </location>
</feature>
<dbReference type="Proteomes" id="UP000505020">
    <property type="component" value="Chromosome"/>
</dbReference>
<dbReference type="EMBL" id="CP053941">
    <property type="protein sequence ID" value="QKG92680.1"/>
    <property type="molecule type" value="Genomic_DNA"/>
</dbReference>
<feature type="transmembrane region" description="Helical" evidence="1">
    <location>
        <begin position="137"/>
        <end position="154"/>
    </location>
</feature>
<dbReference type="GeneID" id="55594816"/>
<dbReference type="GO" id="GO:0016301">
    <property type="term" value="F:kinase activity"/>
    <property type="evidence" value="ECO:0007669"/>
    <property type="project" value="UniProtKB-KW"/>
</dbReference>
<reference evidence="2 3" key="1">
    <citation type="submission" date="2020-05" db="EMBL/GenBank/DDBJ databases">
        <title>Halorubrum RHB-C sp.nov., an extremely halophilic archaeon isolated from solar salt farm.</title>
        <authorList>
            <person name="Ho H."/>
            <person name="Danganan R.E."/>
            <person name="Dedeles G.R."/>
            <person name="Kim S.-G."/>
        </authorList>
    </citation>
    <scope>NUCLEOTIDE SEQUENCE [LARGE SCALE GENOMIC DNA]</scope>
    <source>
        <strain evidence="2 3">RHB-C</strain>
    </source>
</reference>
<proteinExistence type="predicted"/>
<feature type="transmembrane region" description="Helical" evidence="1">
    <location>
        <begin position="20"/>
        <end position="39"/>
    </location>
</feature>
<keyword evidence="1" id="KW-0472">Membrane</keyword>
<keyword evidence="1" id="KW-1133">Transmembrane helix</keyword>
<gene>
    <name evidence="2" type="ORF">HPS36_07400</name>
</gene>
<sequence length="156" mass="15234">MATETATATDVPTETGHWQAGVTGGIVGALVFGAMMSILTPGVLEMGIPAMYGIAGPAGALGWVIHVSHGAIIGLGFVAITSLRPALGDSIGTGVGAGAGYGLVVWVALAVVVMPIWLGAVGFAGAPPLPNIGVESLVGHVVYGAVLGGVYSAMAN</sequence>
<evidence type="ECO:0000313" key="2">
    <source>
        <dbReference type="EMBL" id="QKG92680.1"/>
    </source>
</evidence>
<organism evidence="2 3">
    <name type="scientific">Halorubrum salinarum</name>
    <dbReference type="NCBI Taxonomy" id="2739057"/>
    <lineage>
        <taxon>Archaea</taxon>
        <taxon>Methanobacteriati</taxon>
        <taxon>Methanobacteriota</taxon>
        <taxon>Stenosarchaea group</taxon>
        <taxon>Halobacteria</taxon>
        <taxon>Halobacteriales</taxon>
        <taxon>Haloferacaceae</taxon>
        <taxon>Halorubrum</taxon>
    </lineage>
</organism>
<keyword evidence="2" id="KW-0418">Kinase</keyword>
<accession>A0A7D4BRR7</accession>
<name>A0A7D4BRR7_9EURY</name>
<keyword evidence="1" id="KW-0812">Transmembrane</keyword>
<protein>
    <submittedName>
        <fullName evidence="2">Histidine kinase</fullName>
    </submittedName>
</protein>
<dbReference type="KEGG" id="hsai:HPS36_07400"/>
<evidence type="ECO:0000256" key="1">
    <source>
        <dbReference type="SAM" id="Phobius"/>
    </source>
</evidence>
<evidence type="ECO:0000313" key="3">
    <source>
        <dbReference type="Proteomes" id="UP000505020"/>
    </source>
</evidence>
<dbReference type="RefSeq" id="WP_121563274.1">
    <property type="nucleotide sequence ID" value="NZ_CP053941.1"/>
</dbReference>
<keyword evidence="3" id="KW-1185">Reference proteome</keyword>